<feature type="region of interest" description="Disordered" evidence="1">
    <location>
        <begin position="1"/>
        <end position="48"/>
    </location>
</feature>
<reference evidence="3" key="1">
    <citation type="submission" date="2024-07" db="EMBL/GenBank/DDBJ databases">
        <title>Two chromosome-level genome assemblies of Korean endemic species Abeliophyllum distichum and Forsythia ovata (Oleaceae).</title>
        <authorList>
            <person name="Jang H."/>
        </authorList>
    </citation>
    <scope>NUCLEOTIDE SEQUENCE [LARGE SCALE GENOMIC DNA]</scope>
</reference>
<evidence type="ECO:0000256" key="1">
    <source>
        <dbReference type="SAM" id="MobiDB-lite"/>
    </source>
</evidence>
<comment type="caution">
    <text evidence="2">The sequence shown here is derived from an EMBL/GenBank/DDBJ whole genome shotgun (WGS) entry which is preliminary data.</text>
</comment>
<dbReference type="EMBL" id="JBFOLJ010000001">
    <property type="protein sequence ID" value="KAL2557645.1"/>
    <property type="molecule type" value="Genomic_DNA"/>
</dbReference>
<accession>A0ABD1XAQ9</accession>
<dbReference type="Proteomes" id="UP001604277">
    <property type="component" value="Unassembled WGS sequence"/>
</dbReference>
<keyword evidence="3" id="KW-1185">Reference proteome</keyword>
<dbReference type="AlphaFoldDB" id="A0ABD1XAQ9"/>
<evidence type="ECO:0000313" key="2">
    <source>
        <dbReference type="EMBL" id="KAL2557645.1"/>
    </source>
</evidence>
<organism evidence="2 3">
    <name type="scientific">Forsythia ovata</name>
    <dbReference type="NCBI Taxonomy" id="205694"/>
    <lineage>
        <taxon>Eukaryota</taxon>
        <taxon>Viridiplantae</taxon>
        <taxon>Streptophyta</taxon>
        <taxon>Embryophyta</taxon>
        <taxon>Tracheophyta</taxon>
        <taxon>Spermatophyta</taxon>
        <taxon>Magnoliopsida</taxon>
        <taxon>eudicotyledons</taxon>
        <taxon>Gunneridae</taxon>
        <taxon>Pentapetalae</taxon>
        <taxon>asterids</taxon>
        <taxon>lamiids</taxon>
        <taxon>Lamiales</taxon>
        <taxon>Oleaceae</taxon>
        <taxon>Forsythieae</taxon>
        <taxon>Forsythia</taxon>
    </lineage>
</organism>
<evidence type="ECO:0000313" key="3">
    <source>
        <dbReference type="Proteomes" id="UP001604277"/>
    </source>
</evidence>
<gene>
    <name evidence="2" type="ORF">Fot_02384</name>
</gene>
<name>A0ABD1XAQ9_9LAMI</name>
<proteinExistence type="predicted"/>
<protein>
    <submittedName>
        <fullName evidence="2">Uncharacterized protein</fullName>
    </submittedName>
</protein>
<sequence>MAKVRENHTQQWYNHGGHANAKSSNDNTHRQTRRHQETRQRPFPETGSSYAAEITQTIPNLYTSLHAPNQGIAVGQTGPSKSKNPSIGTYCAHHQFYGHSTEDFCGIHALAEQITQKKDHASFGGSRSRNNSLF</sequence>